<evidence type="ECO:0000313" key="1">
    <source>
        <dbReference type="EMBL" id="KAJ8414340.1"/>
    </source>
</evidence>
<keyword evidence="2" id="KW-1185">Reference proteome</keyword>
<comment type="caution">
    <text evidence="1">The sequence shown here is derived from an EMBL/GenBank/DDBJ whole genome shotgun (WGS) entry which is preliminary data.</text>
</comment>
<name>A0AAD7T504_9TELE</name>
<dbReference type="AlphaFoldDB" id="A0AAD7T504"/>
<gene>
    <name evidence="1" type="ORF">AAFF_G00052100</name>
</gene>
<sequence length="216" mass="23993">MFLTKLGPDADVEAYLELFERAAAREKLQREEWAGILAPFLAGNVQRACRDLSATDAANFGTLKSSILAYYGCSLPARAQRFHAWNYESSQPVRPQLASLARKWLTDGEGPNVVERVVMDKCVHALPNDTQRYAAQTSSTNLDGLIALLENHQVTMGLMRSTRTDPPRPAARIIDQRRNGISRELAMWMSLATALRSDLQDENDSKRLGSRGDSAT</sequence>
<dbReference type="Proteomes" id="UP001221898">
    <property type="component" value="Unassembled WGS sequence"/>
</dbReference>
<dbReference type="PANTHER" id="PTHR46888:SF15">
    <property type="entry name" value="ZINC FINGER AND SCAN DOMAIN-CONTAINING PROTEIN 12-LIKE"/>
    <property type="match status" value="1"/>
</dbReference>
<dbReference type="PANTHER" id="PTHR46888">
    <property type="entry name" value="ZINC KNUCKLE DOMAINCONTAINING PROTEIN-RELATED"/>
    <property type="match status" value="1"/>
</dbReference>
<proteinExistence type="predicted"/>
<accession>A0AAD7T504</accession>
<dbReference type="EMBL" id="JAINUG010000013">
    <property type="protein sequence ID" value="KAJ8414340.1"/>
    <property type="molecule type" value="Genomic_DNA"/>
</dbReference>
<evidence type="ECO:0000313" key="2">
    <source>
        <dbReference type="Proteomes" id="UP001221898"/>
    </source>
</evidence>
<protein>
    <submittedName>
        <fullName evidence="1">Uncharacterized protein</fullName>
    </submittedName>
</protein>
<organism evidence="1 2">
    <name type="scientific">Aldrovandia affinis</name>
    <dbReference type="NCBI Taxonomy" id="143900"/>
    <lineage>
        <taxon>Eukaryota</taxon>
        <taxon>Metazoa</taxon>
        <taxon>Chordata</taxon>
        <taxon>Craniata</taxon>
        <taxon>Vertebrata</taxon>
        <taxon>Euteleostomi</taxon>
        <taxon>Actinopterygii</taxon>
        <taxon>Neopterygii</taxon>
        <taxon>Teleostei</taxon>
        <taxon>Notacanthiformes</taxon>
        <taxon>Halosauridae</taxon>
        <taxon>Aldrovandia</taxon>
    </lineage>
</organism>
<dbReference type="SUPFAM" id="SSF47353">
    <property type="entry name" value="Retrovirus capsid dimerization domain-like"/>
    <property type="match status" value="1"/>
</dbReference>
<reference evidence="1" key="1">
    <citation type="journal article" date="2023" name="Science">
        <title>Genome structures resolve the early diversification of teleost fishes.</title>
        <authorList>
            <person name="Parey E."/>
            <person name="Louis A."/>
            <person name="Montfort J."/>
            <person name="Bouchez O."/>
            <person name="Roques C."/>
            <person name="Iampietro C."/>
            <person name="Lluch J."/>
            <person name="Castinel A."/>
            <person name="Donnadieu C."/>
            <person name="Desvignes T."/>
            <person name="Floi Bucao C."/>
            <person name="Jouanno E."/>
            <person name="Wen M."/>
            <person name="Mejri S."/>
            <person name="Dirks R."/>
            <person name="Jansen H."/>
            <person name="Henkel C."/>
            <person name="Chen W.J."/>
            <person name="Zahm M."/>
            <person name="Cabau C."/>
            <person name="Klopp C."/>
            <person name="Thompson A.W."/>
            <person name="Robinson-Rechavi M."/>
            <person name="Braasch I."/>
            <person name="Lecointre G."/>
            <person name="Bobe J."/>
            <person name="Postlethwait J.H."/>
            <person name="Berthelot C."/>
            <person name="Roest Crollius H."/>
            <person name="Guiguen Y."/>
        </authorList>
    </citation>
    <scope>NUCLEOTIDE SEQUENCE</scope>
    <source>
        <strain evidence="1">NC1722</strain>
    </source>
</reference>